<dbReference type="SUPFAM" id="SSF56024">
    <property type="entry name" value="Phospholipase D/nuclease"/>
    <property type="match status" value="2"/>
</dbReference>
<comment type="similarity">
    <text evidence="1">Belongs to the CDP-alcohol phosphatidyltransferase class-II family.</text>
</comment>
<reference evidence="9 10" key="1">
    <citation type="submission" date="2023-01" db="EMBL/GenBank/DDBJ databases">
        <title>Complete genome sequence of Marinomonas pontica strain 200518_36.</title>
        <authorList>
            <person name="Ueki S."/>
            <person name="Gajardo G."/>
            <person name="Maruyama F."/>
        </authorList>
    </citation>
    <scope>NUCLEOTIDE SEQUENCE [LARGE SCALE GENOMIC DNA]</scope>
    <source>
        <strain evidence="9 10">200518_36</strain>
    </source>
</reference>
<dbReference type="Proteomes" id="UP001307608">
    <property type="component" value="Chromosome"/>
</dbReference>
<evidence type="ECO:0000256" key="2">
    <source>
        <dbReference type="ARBA" id="ARBA00022516"/>
    </source>
</evidence>
<evidence type="ECO:0000256" key="1">
    <source>
        <dbReference type="ARBA" id="ARBA00010682"/>
    </source>
</evidence>
<dbReference type="RefSeq" id="WP_338267419.1">
    <property type="nucleotide sequence ID" value="NZ_AP027271.1"/>
</dbReference>
<evidence type="ECO:0000256" key="4">
    <source>
        <dbReference type="ARBA" id="ARBA00022737"/>
    </source>
</evidence>
<sequence>MPIRSPFGSSPTFAVEPDHFHVLQSAVRFREYLLDAIRNATSRIYLVALYLEADDAGREILTAAYEAKQRNPDLDIAICVDWHRAQRGLIGAVKSKGNAGMYQEFAQKYEHAIPVYGVPVRNREVFGVLHLKGSIVDDSVIYTGASFNNVYLHQQDRYRFDRYHVIQHSALADSMVGFIRDGMILQPAVKDLSQTALPTTKELRPAIRQFRVSLGKAFYKVESAVGHQADNSSEGDPKVAVTPMVGIGKRRNELNQKIVSMLAEAKSEFVLCTPYFNLPKVVLRELKRAIGRGVKVSIIVGDKTANDFYIAPDQPFKAIGGLPYLYEMNLRKFAQVNERHIQSGGLSIHLWKHDHNSFHLKGLWADRRTMLLTGNNVNPRAWALDLENGLLVDDPHGHLLGKFTAEYDNIYQHTQRVASYADFEAMQDYPLKTQRLLKKIIRTRADRLLKRIL</sequence>
<dbReference type="PANTHER" id="PTHR12586:SF1">
    <property type="entry name" value="CDP-DIACYLGLYCEROL--GLYCEROL-3-PHOSPHATE 3-PHOSPHATIDYLTRANSFERASE, MITOCHONDRIAL"/>
    <property type="match status" value="1"/>
</dbReference>
<keyword evidence="3" id="KW-0808">Transferase</keyword>
<keyword evidence="6" id="KW-0594">Phospholipid biosynthesis</keyword>
<evidence type="ECO:0000313" key="10">
    <source>
        <dbReference type="Proteomes" id="UP001307608"/>
    </source>
</evidence>
<feature type="domain" description="PLD phosphodiesterase" evidence="8">
    <location>
        <begin position="125"/>
        <end position="151"/>
    </location>
</feature>
<keyword evidence="10" id="KW-1185">Reference proteome</keyword>
<dbReference type="Gene3D" id="3.30.870.10">
    <property type="entry name" value="Endonuclease Chain A"/>
    <property type="match status" value="2"/>
</dbReference>
<dbReference type="NCBIfam" id="NF006946">
    <property type="entry name" value="PRK09428.1"/>
    <property type="match status" value="1"/>
</dbReference>
<gene>
    <name evidence="9" type="ORF">MACH16_18930</name>
</gene>
<feature type="domain" description="PLD phosphodiesterase" evidence="8">
    <location>
        <begin position="354"/>
        <end position="381"/>
    </location>
</feature>
<proteinExistence type="inferred from homology"/>
<dbReference type="InterPro" id="IPR025202">
    <property type="entry name" value="PLD-like_dom"/>
</dbReference>
<protein>
    <submittedName>
        <fullName evidence="9">CDP-diacylglycerol--serine O-phosphatidyltransferase</fullName>
    </submittedName>
</protein>
<keyword evidence="7" id="KW-1208">Phospholipid metabolism</keyword>
<dbReference type="EMBL" id="AP027271">
    <property type="protein sequence ID" value="BDX03145.1"/>
    <property type="molecule type" value="Genomic_DNA"/>
</dbReference>
<dbReference type="PIRSF" id="PIRSF000850">
    <property type="entry name" value="Phospholipase_D_PSS"/>
    <property type="match status" value="1"/>
</dbReference>
<dbReference type="InterPro" id="IPR016270">
    <property type="entry name" value="PGS1"/>
</dbReference>
<evidence type="ECO:0000256" key="7">
    <source>
        <dbReference type="ARBA" id="ARBA00023264"/>
    </source>
</evidence>
<accession>A0ABM8FE18</accession>
<dbReference type="SMART" id="SM00155">
    <property type="entry name" value="PLDc"/>
    <property type="match status" value="2"/>
</dbReference>
<dbReference type="Pfam" id="PF13091">
    <property type="entry name" value="PLDc_2"/>
    <property type="match status" value="1"/>
</dbReference>
<keyword evidence="2" id="KW-0444">Lipid biosynthesis</keyword>
<keyword evidence="4" id="KW-0677">Repeat</keyword>
<dbReference type="InterPro" id="IPR001736">
    <property type="entry name" value="PLipase_D/transphosphatidylase"/>
</dbReference>
<evidence type="ECO:0000313" key="9">
    <source>
        <dbReference type="EMBL" id="BDX03145.1"/>
    </source>
</evidence>
<organism evidence="9 10">
    <name type="scientific">Marinomonas pontica</name>
    <dbReference type="NCBI Taxonomy" id="264739"/>
    <lineage>
        <taxon>Bacteria</taxon>
        <taxon>Pseudomonadati</taxon>
        <taxon>Pseudomonadota</taxon>
        <taxon>Gammaproteobacteria</taxon>
        <taxon>Oceanospirillales</taxon>
        <taxon>Oceanospirillaceae</taxon>
        <taxon>Marinomonas</taxon>
    </lineage>
</organism>
<name>A0ABM8FE18_9GAMM</name>
<evidence type="ECO:0000256" key="6">
    <source>
        <dbReference type="ARBA" id="ARBA00023209"/>
    </source>
</evidence>
<dbReference type="CDD" id="cd09134">
    <property type="entry name" value="PLDc_PSS_G_neg_1"/>
    <property type="match status" value="1"/>
</dbReference>
<dbReference type="CDD" id="cd09136">
    <property type="entry name" value="PLDc_PSS_G_neg_2"/>
    <property type="match status" value="1"/>
</dbReference>
<dbReference type="PANTHER" id="PTHR12586">
    <property type="entry name" value="CDP-DIACYLGLYCEROL--SERINE O-PHOSPHATIDYLTRANSFERASE"/>
    <property type="match status" value="1"/>
</dbReference>
<evidence type="ECO:0000256" key="5">
    <source>
        <dbReference type="ARBA" id="ARBA00023098"/>
    </source>
</evidence>
<evidence type="ECO:0000256" key="3">
    <source>
        <dbReference type="ARBA" id="ARBA00022679"/>
    </source>
</evidence>
<evidence type="ECO:0000259" key="8">
    <source>
        <dbReference type="SMART" id="SM00155"/>
    </source>
</evidence>
<keyword evidence="5" id="KW-0443">Lipid metabolism</keyword>